<dbReference type="InterPro" id="IPR002575">
    <property type="entry name" value="Aminoglycoside_PTrfase"/>
</dbReference>
<organism evidence="2 3">
    <name type="scientific">Extremus antarcticus</name>
    <dbReference type="NCBI Taxonomy" id="702011"/>
    <lineage>
        <taxon>Eukaryota</taxon>
        <taxon>Fungi</taxon>
        <taxon>Dikarya</taxon>
        <taxon>Ascomycota</taxon>
        <taxon>Pezizomycotina</taxon>
        <taxon>Dothideomycetes</taxon>
        <taxon>Dothideomycetidae</taxon>
        <taxon>Mycosphaerellales</taxon>
        <taxon>Extremaceae</taxon>
        <taxon>Extremus</taxon>
    </lineage>
</organism>
<proteinExistence type="predicted"/>
<evidence type="ECO:0000313" key="2">
    <source>
        <dbReference type="EMBL" id="KAK3045709.1"/>
    </source>
</evidence>
<dbReference type="EMBL" id="JAWDJX010000165">
    <property type="protein sequence ID" value="KAK3045709.1"/>
    <property type="molecule type" value="Genomic_DNA"/>
</dbReference>
<dbReference type="PANTHER" id="PTHR21310">
    <property type="entry name" value="AMINOGLYCOSIDE PHOSPHOTRANSFERASE-RELATED-RELATED"/>
    <property type="match status" value="1"/>
</dbReference>
<evidence type="ECO:0000313" key="3">
    <source>
        <dbReference type="Proteomes" id="UP001271007"/>
    </source>
</evidence>
<dbReference type="InterPro" id="IPR051678">
    <property type="entry name" value="AGP_Transferase"/>
</dbReference>
<comment type="caution">
    <text evidence="2">The sequence shown here is derived from an EMBL/GenBank/DDBJ whole genome shotgun (WGS) entry which is preliminary data.</text>
</comment>
<keyword evidence="3" id="KW-1185">Reference proteome</keyword>
<dbReference type="AlphaFoldDB" id="A0AAJ0D4P4"/>
<reference evidence="2" key="1">
    <citation type="submission" date="2023-04" db="EMBL/GenBank/DDBJ databases">
        <title>Black Yeasts Isolated from many extreme environments.</title>
        <authorList>
            <person name="Coleine C."/>
            <person name="Stajich J.E."/>
            <person name="Selbmann L."/>
        </authorList>
    </citation>
    <scope>NUCLEOTIDE SEQUENCE</scope>
    <source>
        <strain evidence="2">CCFEE 5312</strain>
    </source>
</reference>
<accession>A0AAJ0D4P4</accession>
<gene>
    <name evidence="2" type="ORF">LTR09_012743</name>
</gene>
<dbReference type="PANTHER" id="PTHR21310:SF15">
    <property type="entry name" value="AMINOGLYCOSIDE PHOSPHOTRANSFERASE DOMAIN-CONTAINING PROTEIN"/>
    <property type="match status" value="1"/>
</dbReference>
<dbReference type="Pfam" id="PF01636">
    <property type="entry name" value="APH"/>
    <property type="match status" value="1"/>
</dbReference>
<dbReference type="PROSITE" id="PS00108">
    <property type="entry name" value="PROTEIN_KINASE_ST"/>
    <property type="match status" value="1"/>
</dbReference>
<protein>
    <recommendedName>
        <fullName evidence="1">Aminoglycoside phosphotransferase domain-containing protein</fullName>
    </recommendedName>
</protein>
<dbReference type="Proteomes" id="UP001271007">
    <property type="component" value="Unassembled WGS sequence"/>
</dbReference>
<name>A0AAJ0D4P4_9PEZI</name>
<dbReference type="InterPro" id="IPR008271">
    <property type="entry name" value="Ser/Thr_kinase_AS"/>
</dbReference>
<dbReference type="InterPro" id="IPR011009">
    <property type="entry name" value="Kinase-like_dom_sf"/>
</dbReference>
<dbReference type="SUPFAM" id="SSF56112">
    <property type="entry name" value="Protein kinase-like (PK-like)"/>
    <property type="match status" value="2"/>
</dbReference>
<sequence length="391" mass="45133">MNSSIRTKFNADSIFQAIDQLGIHREGPYFDGEFRGGQCHVFKVNFKHDQDRSLAIRVPLYMDPDATIEALEAELRNYDELEAKGLPWAPKCHGRSLTFDNPAGYPFIVLSWIDGSKLAWTESFPQRPLRDDILTQMAKMQLDLIEYTLENSHSTTTEFFERLLRNRRSRVEQFKFADLSLQDCLDQQALLSTILGADGSDTALAMDHGDFKPENIIVDQEYNVKGMRGTPSEAYAIRKYDLTDQDLRAKLRKIPDRDAFPKMTQDITLLPPLSDVTKLFFKRPQIHCLLEEFGGSIVLQMFLEEVQAMEFLARHLHPNIVPYHGYVIKRGHVTGIALTRYQKILDHHFYNDASDLDLDRFERQCRDAIDRIHSLGLAHNDPRPPHRTRQS</sequence>
<dbReference type="GO" id="GO:0004672">
    <property type="term" value="F:protein kinase activity"/>
    <property type="evidence" value="ECO:0007669"/>
    <property type="project" value="InterPro"/>
</dbReference>
<evidence type="ECO:0000259" key="1">
    <source>
        <dbReference type="Pfam" id="PF01636"/>
    </source>
</evidence>
<feature type="domain" description="Aminoglycoside phosphotransferase" evidence="1">
    <location>
        <begin position="64"/>
        <end position="221"/>
    </location>
</feature>